<name>A0A0H4I2K1_9GAMM</name>
<keyword evidence="7" id="KW-1185">Reference proteome</keyword>
<evidence type="ECO:0000256" key="2">
    <source>
        <dbReference type="ARBA" id="ARBA00022519"/>
    </source>
</evidence>
<keyword evidence="2" id="KW-1003">Cell membrane</keyword>
<feature type="region of interest" description="Disordered" evidence="4">
    <location>
        <begin position="1"/>
        <end position="20"/>
    </location>
</feature>
<gene>
    <name evidence="6" type="ORF">ABA45_13100</name>
</gene>
<dbReference type="InterPro" id="IPR000727">
    <property type="entry name" value="T_SNARE_dom"/>
</dbReference>
<dbReference type="GO" id="GO:0005886">
    <property type="term" value="C:plasma membrane"/>
    <property type="evidence" value="ECO:0007669"/>
    <property type="project" value="UniProtKB-SubCell"/>
</dbReference>
<dbReference type="KEGG" id="mpq:ABA45_13100"/>
<dbReference type="PANTHER" id="PTHR32089">
    <property type="entry name" value="METHYL-ACCEPTING CHEMOTAXIS PROTEIN MCPB"/>
    <property type="match status" value="1"/>
</dbReference>
<feature type="domain" description="T-SNARE coiled-coil homology" evidence="5">
    <location>
        <begin position="37"/>
        <end position="99"/>
    </location>
</feature>
<comment type="similarity">
    <text evidence="3">Belongs to the methyl-accepting chemotaxis (MCP) protein family.</text>
</comment>
<dbReference type="PATRIC" id="fig|330734.3.peg.2742"/>
<dbReference type="STRING" id="330734.ABA45_13100"/>
<dbReference type="AlphaFoldDB" id="A0A0H4I2K1"/>
<dbReference type="Proteomes" id="UP000036406">
    <property type="component" value="Chromosome"/>
</dbReference>
<keyword evidence="2" id="KW-0472">Membrane</keyword>
<dbReference type="PROSITE" id="PS50192">
    <property type="entry name" value="T_SNARE"/>
    <property type="match status" value="1"/>
</dbReference>
<protein>
    <recommendedName>
        <fullName evidence="5">t-SNARE coiled-coil homology domain-containing protein</fullName>
    </recommendedName>
</protein>
<evidence type="ECO:0000313" key="7">
    <source>
        <dbReference type="Proteomes" id="UP000036406"/>
    </source>
</evidence>
<evidence type="ECO:0000256" key="3">
    <source>
        <dbReference type="ARBA" id="ARBA00029447"/>
    </source>
</evidence>
<organism evidence="6 7">
    <name type="scientific">Marinobacter psychrophilus</name>
    <dbReference type="NCBI Taxonomy" id="330734"/>
    <lineage>
        <taxon>Bacteria</taxon>
        <taxon>Pseudomonadati</taxon>
        <taxon>Pseudomonadota</taxon>
        <taxon>Gammaproteobacteria</taxon>
        <taxon>Pseudomonadales</taxon>
        <taxon>Marinobacteraceae</taxon>
        <taxon>Marinobacter</taxon>
    </lineage>
</organism>
<evidence type="ECO:0000256" key="1">
    <source>
        <dbReference type="ARBA" id="ARBA00004429"/>
    </source>
</evidence>
<reference evidence="6 7" key="1">
    <citation type="submission" date="2015-05" db="EMBL/GenBank/DDBJ databases">
        <title>Complete genome of Marinobacter psychrophilus strain 20041T isolated from sea-ice of the Canadian Basin.</title>
        <authorList>
            <person name="Song L."/>
            <person name="Ren L."/>
            <person name="Yu Y."/>
            <person name="Wang X."/>
        </authorList>
    </citation>
    <scope>NUCLEOTIDE SEQUENCE [LARGE SCALE GENOMIC DNA]</scope>
    <source>
        <strain evidence="6 7">20041</strain>
    </source>
</reference>
<proteinExistence type="inferred from homology"/>
<evidence type="ECO:0000313" key="6">
    <source>
        <dbReference type="EMBL" id="AKO53236.1"/>
    </source>
</evidence>
<accession>A0A0H4I2K1</accession>
<dbReference type="EMBL" id="CP011494">
    <property type="protein sequence ID" value="AKO53236.1"/>
    <property type="molecule type" value="Genomic_DNA"/>
</dbReference>
<dbReference type="Gene3D" id="1.10.287.950">
    <property type="entry name" value="Methyl-accepting chemotaxis protein"/>
    <property type="match status" value="1"/>
</dbReference>
<evidence type="ECO:0000256" key="4">
    <source>
        <dbReference type="SAM" id="MobiDB-lite"/>
    </source>
</evidence>
<dbReference type="SUPFAM" id="SSF58104">
    <property type="entry name" value="Methyl-accepting chemotaxis protein (MCP) signaling domain"/>
    <property type="match status" value="1"/>
</dbReference>
<dbReference type="RefSeq" id="WP_048386774.1">
    <property type="nucleotide sequence ID" value="NZ_CP011494.1"/>
</dbReference>
<dbReference type="PANTHER" id="PTHR32089:SF112">
    <property type="entry name" value="LYSOZYME-LIKE PROTEIN-RELATED"/>
    <property type="match status" value="1"/>
</dbReference>
<comment type="subcellular location">
    <subcellularLocation>
        <location evidence="1">Cell inner membrane</location>
        <topology evidence="1">Multi-pass membrane protein</topology>
    </subcellularLocation>
</comment>
<keyword evidence="2" id="KW-0997">Cell inner membrane</keyword>
<sequence>MEQHADTPIPCGTSHQSLNPEGDLTQRVLVELDDDLGALATEVEQELNAVLEATTRISDMNTSVASATEEQTQVVDDMNRSITDINDLAFASAARSEEINATSHALDGYARELEKQTAKFRV</sequence>
<evidence type="ECO:0000259" key="5">
    <source>
        <dbReference type="PROSITE" id="PS50192"/>
    </source>
</evidence>